<dbReference type="EMBL" id="CABFWN010000004">
    <property type="protein sequence ID" value="VUG19266.1"/>
    <property type="molecule type" value="Genomic_DNA"/>
</dbReference>
<evidence type="ECO:0000256" key="5">
    <source>
        <dbReference type="ARBA" id="ARBA00023002"/>
    </source>
</evidence>
<dbReference type="Pfam" id="PF00056">
    <property type="entry name" value="Ldh_1_N"/>
    <property type="match status" value="1"/>
</dbReference>
<dbReference type="Gene3D" id="3.90.110.10">
    <property type="entry name" value="Lactate dehydrogenase/glycoside hydrolase, family 4, C-terminal"/>
    <property type="match status" value="1"/>
</dbReference>
<dbReference type="Gene3D" id="3.40.50.720">
    <property type="entry name" value="NAD(P)-binding Rossmann-like Domain"/>
    <property type="match status" value="1"/>
</dbReference>
<evidence type="ECO:0000256" key="10">
    <source>
        <dbReference type="PIRSR" id="PIRSR000102-3"/>
    </source>
</evidence>
<evidence type="ECO:0000256" key="1">
    <source>
        <dbReference type="ARBA" id="ARBA00008824"/>
    </source>
</evidence>
<organism evidence="15 16">
    <name type="scientific">Dekkera bruxellensis</name>
    <name type="common">Brettanomyces custersii</name>
    <dbReference type="NCBI Taxonomy" id="5007"/>
    <lineage>
        <taxon>Eukaryota</taxon>
        <taxon>Fungi</taxon>
        <taxon>Dikarya</taxon>
        <taxon>Ascomycota</taxon>
        <taxon>Saccharomycotina</taxon>
        <taxon>Pichiomycetes</taxon>
        <taxon>Pichiales</taxon>
        <taxon>Pichiaceae</taxon>
        <taxon>Brettanomyces</taxon>
    </lineage>
</organism>
<feature type="binding site" evidence="9">
    <location>
        <position position="163"/>
    </location>
    <ligand>
        <name>substrate</name>
    </ligand>
</feature>
<dbReference type="AlphaFoldDB" id="A0A7D9H199"/>
<dbReference type="Pfam" id="PF02866">
    <property type="entry name" value="Ldh_1_C"/>
    <property type="match status" value="1"/>
</dbReference>
<keyword evidence="4 12" id="KW-0816">Tricarboxylic acid cycle</keyword>
<feature type="binding site" evidence="9">
    <location>
        <position position="97"/>
    </location>
    <ligand>
        <name>substrate</name>
    </ligand>
</feature>
<feature type="binding site" evidence="10">
    <location>
        <begin position="16"/>
        <end position="22"/>
    </location>
    <ligand>
        <name>NAD(+)</name>
        <dbReference type="ChEBI" id="CHEBI:57540"/>
    </ligand>
</feature>
<dbReference type="InterPro" id="IPR022383">
    <property type="entry name" value="Lactate/malate_DH_C"/>
</dbReference>
<evidence type="ECO:0000256" key="6">
    <source>
        <dbReference type="ARBA" id="ARBA00023027"/>
    </source>
</evidence>
<comment type="catalytic activity">
    <reaction evidence="7 12">
        <text>(S)-malate + NAD(+) = oxaloacetate + NADH + H(+)</text>
        <dbReference type="Rhea" id="RHEA:21432"/>
        <dbReference type="ChEBI" id="CHEBI:15378"/>
        <dbReference type="ChEBI" id="CHEBI:15589"/>
        <dbReference type="ChEBI" id="CHEBI:16452"/>
        <dbReference type="ChEBI" id="CHEBI:57540"/>
        <dbReference type="ChEBI" id="CHEBI:57945"/>
        <dbReference type="EC" id="1.1.1.37"/>
    </reaction>
</comment>
<evidence type="ECO:0000256" key="7">
    <source>
        <dbReference type="ARBA" id="ARBA00048313"/>
    </source>
</evidence>
<evidence type="ECO:0000256" key="12">
    <source>
        <dbReference type="RuleBase" id="RU003405"/>
    </source>
</evidence>
<dbReference type="InterPro" id="IPR001252">
    <property type="entry name" value="Malate_DH_AS"/>
</dbReference>
<feature type="binding site" evidence="10">
    <location>
        <position position="42"/>
    </location>
    <ligand>
        <name>NAD(+)</name>
        <dbReference type="ChEBI" id="CHEBI:57540"/>
    </ligand>
</feature>
<dbReference type="GO" id="GO:0005829">
    <property type="term" value="C:cytosol"/>
    <property type="evidence" value="ECO:0007669"/>
    <property type="project" value="TreeGrafter"/>
</dbReference>
<evidence type="ECO:0000259" key="13">
    <source>
        <dbReference type="Pfam" id="PF00056"/>
    </source>
</evidence>
<keyword evidence="16" id="KW-1185">Reference proteome</keyword>
<evidence type="ECO:0000256" key="8">
    <source>
        <dbReference type="PIRSR" id="PIRSR000102-1"/>
    </source>
</evidence>
<dbReference type="GO" id="GO:0030060">
    <property type="term" value="F:L-malate dehydrogenase (NAD+) activity"/>
    <property type="evidence" value="ECO:0007669"/>
    <property type="project" value="UniProtKB-EC"/>
</dbReference>
<proteinExistence type="inferred from homology"/>
<keyword evidence="5 11" id="KW-0560">Oxidoreductase</keyword>
<dbReference type="PANTHER" id="PTHR11540:SF16">
    <property type="entry name" value="MALATE DEHYDROGENASE, MITOCHONDRIAL"/>
    <property type="match status" value="1"/>
</dbReference>
<protein>
    <recommendedName>
        <fullName evidence="3 12">Malate dehydrogenase</fullName>
        <ecNumber evidence="3 12">1.1.1.37</ecNumber>
    </recommendedName>
</protein>
<keyword evidence="6 10" id="KW-0520">NAD</keyword>
<feature type="domain" description="Lactate/malate dehydrogenase C-terminal" evidence="14">
    <location>
        <begin position="157"/>
        <end position="345"/>
    </location>
</feature>
<feature type="binding site" evidence="10">
    <location>
        <begin position="127"/>
        <end position="129"/>
    </location>
    <ligand>
        <name>NAD(+)</name>
        <dbReference type="ChEBI" id="CHEBI:57540"/>
    </ligand>
</feature>
<evidence type="ECO:0000256" key="3">
    <source>
        <dbReference type="ARBA" id="ARBA00012995"/>
    </source>
</evidence>
<reference evidence="15 16" key="1">
    <citation type="submission" date="2019-07" db="EMBL/GenBank/DDBJ databases">
        <authorList>
            <person name="Friedrich A."/>
            <person name="Schacherer J."/>
        </authorList>
    </citation>
    <scope>NUCLEOTIDE SEQUENCE [LARGE SCALE GENOMIC DNA]</scope>
</reference>
<accession>A0A7D9H199</accession>
<dbReference type="SUPFAM" id="SSF51735">
    <property type="entry name" value="NAD(P)-binding Rossmann-fold domains"/>
    <property type="match status" value="1"/>
</dbReference>
<dbReference type="SUPFAM" id="SSF56327">
    <property type="entry name" value="LDH C-terminal domain-like"/>
    <property type="match status" value="1"/>
</dbReference>
<dbReference type="InterPro" id="IPR036291">
    <property type="entry name" value="NAD(P)-bd_dom_sf"/>
</dbReference>
<feature type="binding site" evidence="10">
    <location>
        <position position="239"/>
    </location>
    <ligand>
        <name>NAD(+)</name>
        <dbReference type="ChEBI" id="CHEBI:57540"/>
    </ligand>
</feature>
<dbReference type="InterPro" id="IPR010097">
    <property type="entry name" value="Malate_DH_type1"/>
</dbReference>
<dbReference type="GO" id="GO:0006099">
    <property type="term" value="P:tricarboxylic acid cycle"/>
    <property type="evidence" value="ECO:0007669"/>
    <property type="project" value="UniProtKB-KW"/>
</dbReference>
<evidence type="ECO:0000259" key="14">
    <source>
        <dbReference type="Pfam" id="PF02866"/>
    </source>
</evidence>
<name>A0A7D9H199_DEKBR</name>
<evidence type="ECO:0000256" key="9">
    <source>
        <dbReference type="PIRSR" id="PIRSR000102-2"/>
    </source>
</evidence>
<dbReference type="PIRSF" id="PIRSF000102">
    <property type="entry name" value="Lac_mal_DH"/>
    <property type="match status" value="1"/>
</dbReference>
<feature type="binding site" evidence="9">
    <location>
        <position position="91"/>
    </location>
    <ligand>
        <name>substrate</name>
    </ligand>
</feature>
<dbReference type="EC" id="1.1.1.37" evidence="3 12"/>
<feature type="binding site" evidence="10">
    <location>
        <position position="104"/>
    </location>
    <ligand>
        <name>NAD(+)</name>
        <dbReference type="ChEBI" id="CHEBI:57540"/>
    </ligand>
</feature>
<gene>
    <name evidence="15" type="primary">MDH1</name>
    <name evidence="15" type="ORF">DEBR0S4_14532G</name>
</gene>
<sequence>MDTEGQFKGAKVTVIGAAGGIGQPLSLMLKANFKVGKLSLYDVSGTVSGVAMDLSHIDTPAHIEWFTPKNGGLKKALTGSEYVLVPAGVPRKPGMSRNDLFKINAGICAELATAIAEFSPNATTLVISNPVNSTVPVFVEILKRHGVFNARKLFGVTTLDSVRADTFLHRIKPEMKWGLIRVVGGHSGDTIVPLLSTVLGTEMNKVPREKIQAVVHHTQYGGDEVIKAKNGGGSSTLSMAYAANKFFCTVLNGRDQFSKDHVGCTYVCLEDESINGVSELKGLLRTFKKDQNLDMKYFAIPCVFGQHGIERVMYECLEKLHPYEKEMVEICCDSLPGNYEKGLEFTRTY</sequence>
<dbReference type="InterPro" id="IPR001236">
    <property type="entry name" value="Lactate/malate_DH_N"/>
</dbReference>
<dbReference type="InterPro" id="IPR015955">
    <property type="entry name" value="Lactate_DH/Glyco_Ohase_4_C"/>
</dbReference>
<evidence type="ECO:0000256" key="2">
    <source>
        <dbReference type="ARBA" id="ARBA00011738"/>
    </source>
</evidence>
<dbReference type="PROSITE" id="PS00068">
    <property type="entry name" value="MDH"/>
    <property type="match status" value="1"/>
</dbReference>
<evidence type="ECO:0000313" key="15">
    <source>
        <dbReference type="EMBL" id="VUG19266.1"/>
    </source>
</evidence>
<dbReference type="InterPro" id="IPR001557">
    <property type="entry name" value="L-lactate/malate_DH"/>
</dbReference>
<dbReference type="FunFam" id="3.40.50.720:FF:000013">
    <property type="entry name" value="Malate dehydrogenase"/>
    <property type="match status" value="1"/>
</dbReference>
<feature type="binding site" evidence="9">
    <location>
        <position position="129"/>
    </location>
    <ligand>
        <name>substrate</name>
    </ligand>
</feature>
<comment type="subunit">
    <text evidence="2">Homodimer.</text>
</comment>
<dbReference type="FunFam" id="3.90.110.10:FF:000009">
    <property type="entry name" value="Malate dehydrogenase"/>
    <property type="match status" value="1"/>
</dbReference>
<feature type="domain" description="Lactate/malate dehydrogenase N-terminal" evidence="13">
    <location>
        <begin position="11"/>
        <end position="155"/>
    </location>
</feature>
<dbReference type="NCBIfam" id="TIGR01772">
    <property type="entry name" value="MDH_euk_gproteo"/>
    <property type="match status" value="1"/>
</dbReference>
<comment type="similarity">
    <text evidence="1">Belongs to the LDH/MDH superfamily. MDH type 1 family.</text>
</comment>
<feature type="active site" description="Proton acceptor" evidence="8">
    <location>
        <position position="186"/>
    </location>
</feature>
<dbReference type="PANTHER" id="PTHR11540">
    <property type="entry name" value="MALATE AND LACTATE DEHYDROGENASE"/>
    <property type="match status" value="1"/>
</dbReference>
<dbReference type="GO" id="GO:0006108">
    <property type="term" value="P:malate metabolic process"/>
    <property type="evidence" value="ECO:0007669"/>
    <property type="project" value="InterPro"/>
</dbReference>
<dbReference type="Proteomes" id="UP000478008">
    <property type="component" value="Unassembled WGS sequence"/>
</dbReference>
<evidence type="ECO:0000256" key="4">
    <source>
        <dbReference type="ARBA" id="ARBA00022532"/>
    </source>
</evidence>
<evidence type="ECO:0000256" key="11">
    <source>
        <dbReference type="RuleBase" id="RU003369"/>
    </source>
</evidence>
<evidence type="ECO:0000313" key="16">
    <source>
        <dbReference type="Proteomes" id="UP000478008"/>
    </source>
</evidence>
<dbReference type="CDD" id="cd01337">
    <property type="entry name" value="MDH_glyoxysomal_mitochondrial"/>
    <property type="match status" value="1"/>
</dbReference>